<evidence type="ECO:0000313" key="2">
    <source>
        <dbReference type="Proteomes" id="UP001497644"/>
    </source>
</evidence>
<dbReference type="Proteomes" id="UP001497644">
    <property type="component" value="Chromosome 7"/>
</dbReference>
<keyword evidence="2" id="KW-1185">Reference proteome</keyword>
<dbReference type="AlphaFoldDB" id="A0AAV2P1X2"/>
<sequence>MFAVQDLLTLPGADICVLHGTGQHRPAIVVSGTRRVPTDIHLGGLCPGSIVRAAKAYGLNFAGTINARPRRR</sequence>
<organism evidence="1 2">
    <name type="scientific">Lasius platythorax</name>
    <dbReference type="NCBI Taxonomy" id="488582"/>
    <lineage>
        <taxon>Eukaryota</taxon>
        <taxon>Metazoa</taxon>
        <taxon>Ecdysozoa</taxon>
        <taxon>Arthropoda</taxon>
        <taxon>Hexapoda</taxon>
        <taxon>Insecta</taxon>
        <taxon>Pterygota</taxon>
        <taxon>Neoptera</taxon>
        <taxon>Endopterygota</taxon>
        <taxon>Hymenoptera</taxon>
        <taxon>Apocrita</taxon>
        <taxon>Aculeata</taxon>
        <taxon>Formicoidea</taxon>
        <taxon>Formicidae</taxon>
        <taxon>Formicinae</taxon>
        <taxon>Lasius</taxon>
        <taxon>Lasius</taxon>
    </lineage>
</organism>
<name>A0AAV2P1X2_9HYME</name>
<evidence type="ECO:0000313" key="1">
    <source>
        <dbReference type="EMBL" id="CAL1686682.1"/>
    </source>
</evidence>
<protein>
    <submittedName>
        <fullName evidence="1">Uncharacterized protein</fullName>
    </submittedName>
</protein>
<dbReference type="EMBL" id="OZ034830">
    <property type="protein sequence ID" value="CAL1686682.1"/>
    <property type="molecule type" value="Genomic_DNA"/>
</dbReference>
<reference evidence="1" key="1">
    <citation type="submission" date="2024-04" db="EMBL/GenBank/DDBJ databases">
        <authorList>
            <consortium name="Molecular Ecology Group"/>
        </authorList>
    </citation>
    <scope>NUCLEOTIDE SEQUENCE</scope>
</reference>
<gene>
    <name evidence="1" type="ORF">LPLAT_LOCUS12026</name>
</gene>
<accession>A0AAV2P1X2</accession>
<proteinExistence type="predicted"/>